<accession>A0A6A6V7Z2</accession>
<protein>
    <submittedName>
        <fullName evidence="2">Uncharacterized protein</fullName>
    </submittedName>
</protein>
<evidence type="ECO:0000313" key="2">
    <source>
        <dbReference type="EMBL" id="KAF2745441.1"/>
    </source>
</evidence>
<feature type="compositionally biased region" description="Polar residues" evidence="1">
    <location>
        <begin position="239"/>
        <end position="252"/>
    </location>
</feature>
<keyword evidence="3" id="KW-1185">Reference proteome</keyword>
<reference evidence="2" key="1">
    <citation type="journal article" date="2020" name="Stud. Mycol.">
        <title>101 Dothideomycetes genomes: a test case for predicting lifestyles and emergence of pathogens.</title>
        <authorList>
            <person name="Haridas S."/>
            <person name="Albert R."/>
            <person name="Binder M."/>
            <person name="Bloem J."/>
            <person name="Labutti K."/>
            <person name="Salamov A."/>
            <person name="Andreopoulos B."/>
            <person name="Baker S."/>
            <person name="Barry K."/>
            <person name="Bills G."/>
            <person name="Bluhm B."/>
            <person name="Cannon C."/>
            <person name="Castanera R."/>
            <person name="Culley D."/>
            <person name="Daum C."/>
            <person name="Ezra D."/>
            <person name="Gonzalez J."/>
            <person name="Henrissat B."/>
            <person name="Kuo A."/>
            <person name="Liang C."/>
            <person name="Lipzen A."/>
            <person name="Lutzoni F."/>
            <person name="Magnuson J."/>
            <person name="Mondo S."/>
            <person name="Nolan M."/>
            <person name="Ohm R."/>
            <person name="Pangilinan J."/>
            <person name="Park H.-J."/>
            <person name="Ramirez L."/>
            <person name="Alfaro M."/>
            <person name="Sun H."/>
            <person name="Tritt A."/>
            <person name="Yoshinaga Y."/>
            <person name="Zwiers L.-H."/>
            <person name="Turgeon B."/>
            <person name="Goodwin S."/>
            <person name="Spatafora J."/>
            <person name="Crous P."/>
            <person name="Grigoriev I."/>
        </authorList>
    </citation>
    <scope>NUCLEOTIDE SEQUENCE</scope>
    <source>
        <strain evidence="2">CBS 119925</strain>
    </source>
</reference>
<organism evidence="2 3">
    <name type="scientific">Sporormia fimetaria CBS 119925</name>
    <dbReference type="NCBI Taxonomy" id="1340428"/>
    <lineage>
        <taxon>Eukaryota</taxon>
        <taxon>Fungi</taxon>
        <taxon>Dikarya</taxon>
        <taxon>Ascomycota</taxon>
        <taxon>Pezizomycotina</taxon>
        <taxon>Dothideomycetes</taxon>
        <taxon>Pleosporomycetidae</taxon>
        <taxon>Pleosporales</taxon>
        <taxon>Sporormiaceae</taxon>
        <taxon>Sporormia</taxon>
    </lineage>
</organism>
<gene>
    <name evidence="2" type="ORF">M011DRAFT_136672</name>
</gene>
<name>A0A6A6V7Z2_9PLEO</name>
<feature type="region of interest" description="Disordered" evidence="1">
    <location>
        <begin position="61"/>
        <end position="106"/>
    </location>
</feature>
<evidence type="ECO:0000313" key="3">
    <source>
        <dbReference type="Proteomes" id="UP000799440"/>
    </source>
</evidence>
<feature type="region of interest" description="Disordered" evidence="1">
    <location>
        <begin position="239"/>
        <end position="268"/>
    </location>
</feature>
<dbReference type="Proteomes" id="UP000799440">
    <property type="component" value="Unassembled WGS sequence"/>
</dbReference>
<feature type="compositionally biased region" description="Polar residues" evidence="1">
    <location>
        <begin position="1"/>
        <end position="11"/>
    </location>
</feature>
<feature type="compositionally biased region" description="Low complexity" evidence="1">
    <location>
        <begin position="63"/>
        <end position="86"/>
    </location>
</feature>
<proteinExistence type="predicted"/>
<sequence>MNSNGSNTRNGTPFPPGQFPNIASPQPMHPAGRMPTASPAPSYVSGMSMPLPGVPRGFSFFNPGGQQEGQMPQQEMPPQDMPGMPDRVLSSQSNREGKQAVPSQGLDQMGQTQAQYGMGGYPMPWASQSSRVQTPAFPNPKMYGNSKAPTPIPDQMGQMGGYPMAPGASQSSRVQTPAFLNPKMYGNSKAPTPIPDQMYPQEYGNQDPVDQMSQDLGNMNLGAQYPDPPMAQGYGTNLNNTGQMPPQGNSVPQMPGGSNTGGKPKRRPVTKDVVGFYYKTEPALDPNRLMIFKRDPKRPFPADSNYPNEFRITQTEFEWMPENGTEKERVRHWPRHAPYPIYGSEDYDKLNYPTTQEIKEYYHPLRQDRYSGKIYYEINSKHPRALQFVLLELKKRRFFLCDAPQEIQDEVQKRLNAQAKKLMNQGAVKKQKDLNLLKFVASGHQVQRK</sequence>
<evidence type="ECO:0000256" key="1">
    <source>
        <dbReference type="SAM" id="MobiDB-lite"/>
    </source>
</evidence>
<feature type="region of interest" description="Disordered" evidence="1">
    <location>
        <begin position="1"/>
        <end position="41"/>
    </location>
</feature>
<dbReference type="AlphaFoldDB" id="A0A6A6V7Z2"/>
<dbReference type="EMBL" id="MU006582">
    <property type="protein sequence ID" value="KAF2745441.1"/>
    <property type="molecule type" value="Genomic_DNA"/>
</dbReference>